<dbReference type="SUPFAM" id="SSF55166">
    <property type="entry name" value="Hedgehog/DD-peptidase"/>
    <property type="match status" value="1"/>
</dbReference>
<comment type="caution">
    <text evidence="3">The sequence shown here is derived from an EMBL/GenBank/DDBJ whole genome shotgun (WGS) entry which is preliminary data.</text>
</comment>
<dbReference type="InterPro" id="IPR009045">
    <property type="entry name" value="Zn_M74/Hedgehog-like"/>
</dbReference>
<dbReference type="Proteomes" id="UP000178532">
    <property type="component" value="Unassembled WGS sequence"/>
</dbReference>
<dbReference type="InterPro" id="IPR052179">
    <property type="entry name" value="DD-CPase-like"/>
</dbReference>
<dbReference type="AlphaFoldDB" id="A0A1F6DLS0"/>
<keyword evidence="1" id="KW-0812">Transmembrane</keyword>
<sequence>MKFLRRITLNQELITAAFIGIIVFVGAASWYGYARLASLSRQVAELHAELASSTAFLQSNISEATTSLGNALQEEKKNVQAQLGGVKDQVGSISGTVTGLEKLSKIDPELLAKYSKVFFLSDNYAPARLVGIPDEYKYSENKPLQIIPEVLPFLRDMLDEAKEDAVALYVDSAYRSFDTQEALKGQYTVTYGAGTANQFSADQGYSEHQLGTTIDLITLGIGGQLDGFDRTPAYSWVLENAYRYGFVLSYPKNNGYYIFEPWHWRFVGVKLAADLHESGKHFYTMDQRAIDAYLISLFD</sequence>
<gene>
    <name evidence="3" type="ORF">A3C19_03620</name>
</gene>
<dbReference type="Pfam" id="PF02557">
    <property type="entry name" value="VanY"/>
    <property type="match status" value="1"/>
</dbReference>
<evidence type="ECO:0000259" key="2">
    <source>
        <dbReference type="Pfam" id="PF02557"/>
    </source>
</evidence>
<evidence type="ECO:0000313" key="4">
    <source>
        <dbReference type="Proteomes" id="UP000178532"/>
    </source>
</evidence>
<dbReference type="GO" id="GO:0006508">
    <property type="term" value="P:proteolysis"/>
    <property type="evidence" value="ECO:0007669"/>
    <property type="project" value="InterPro"/>
</dbReference>
<name>A0A1F6DLS0_9BACT</name>
<evidence type="ECO:0000313" key="3">
    <source>
        <dbReference type="EMBL" id="OGG62287.1"/>
    </source>
</evidence>
<dbReference type="Gene3D" id="3.30.1380.10">
    <property type="match status" value="1"/>
</dbReference>
<organism evidence="3 4">
    <name type="scientific">Candidatus Kaiserbacteria bacterium RIFCSPHIGHO2_02_FULL_54_22</name>
    <dbReference type="NCBI Taxonomy" id="1798495"/>
    <lineage>
        <taxon>Bacteria</taxon>
        <taxon>Candidatus Kaiseribacteriota</taxon>
    </lineage>
</organism>
<dbReference type="InterPro" id="IPR003709">
    <property type="entry name" value="VanY-like_core_dom"/>
</dbReference>
<dbReference type="PANTHER" id="PTHR34385:SF1">
    <property type="entry name" value="PEPTIDOGLYCAN L-ALANYL-D-GLUTAMATE ENDOPEPTIDASE CWLK"/>
    <property type="match status" value="1"/>
</dbReference>
<dbReference type="CDD" id="cd14852">
    <property type="entry name" value="LD-carboxypeptidase"/>
    <property type="match status" value="1"/>
</dbReference>
<feature type="domain" description="D-alanyl-D-alanine carboxypeptidase-like core" evidence="2">
    <location>
        <begin position="149"/>
        <end position="268"/>
    </location>
</feature>
<evidence type="ECO:0000256" key="1">
    <source>
        <dbReference type="SAM" id="Phobius"/>
    </source>
</evidence>
<proteinExistence type="predicted"/>
<protein>
    <recommendedName>
        <fullName evidence="2">D-alanyl-D-alanine carboxypeptidase-like core domain-containing protein</fullName>
    </recommendedName>
</protein>
<keyword evidence="1" id="KW-1133">Transmembrane helix</keyword>
<dbReference type="EMBL" id="MFLI01000010">
    <property type="protein sequence ID" value="OGG62287.1"/>
    <property type="molecule type" value="Genomic_DNA"/>
</dbReference>
<accession>A0A1F6DLS0</accession>
<reference evidence="3 4" key="1">
    <citation type="journal article" date="2016" name="Nat. Commun.">
        <title>Thousands of microbial genomes shed light on interconnected biogeochemical processes in an aquifer system.</title>
        <authorList>
            <person name="Anantharaman K."/>
            <person name="Brown C.T."/>
            <person name="Hug L.A."/>
            <person name="Sharon I."/>
            <person name="Castelle C.J."/>
            <person name="Probst A.J."/>
            <person name="Thomas B.C."/>
            <person name="Singh A."/>
            <person name="Wilkins M.J."/>
            <person name="Karaoz U."/>
            <person name="Brodie E.L."/>
            <person name="Williams K.H."/>
            <person name="Hubbard S.S."/>
            <person name="Banfield J.F."/>
        </authorList>
    </citation>
    <scope>NUCLEOTIDE SEQUENCE [LARGE SCALE GENOMIC DNA]</scope>
</reference>
<keyword evidence="1" id="KW-0472">Membrane</keyword>
<feature type="transmembrane region" description="Helical" evidence="1">
    <location>
        <begin position="12"/>
        <end position="33"/>
    </location>
</feature>
<dbReference type="PANTHER" id="PTHR34385">
    <property type="entry name" value="D-ALANYL-D-ALANINE CARBOXYPEPTIDASE"/>
    <property type="match status" value="1"/>
</dbReference>
<dbReference type="STRING" id="1798495.A3C19_03620"/>
<dbReference type="InterPro" id="IPR058193">
    <property type="entry name" value="VanY/YodJ_core_dom"/>
</dbReference>
<dbReference type="GO" id="GO:0008233">
    <property type="term" value="F:peptidase activity"/>
    <property type="evidence" value="ECO:0007669"/>
    <property type="project" value="InterPro"/>
</dbReference>